<dbReference type="SUPFAM" id="SSF50156">
    <property type="entry name" value="PDZ domain-like"/>
    <property type="match status" value="1"/>
</dbReference>
<keyword evidence="4" id="KW-0720">Serine protease</keyword>
<dbReference type="InterPro" id="IPR004447">
    <property type="entry name" value="Peptidase_S41A"/>
</dbReference>
<evidence type="ECO:0000256" key="3">
    <source>
        <dbReference type="ARBA" id="ARBA00022801"/>
    </source>
</evidence>
<evidence type="ECO:0000256" key="1">
    <source>
        <dbReference type="ARBA" id="ARBA00009179"/>
    </source>
</evidence>
<sequence length="524" mass="62222">MKNLLKKLSIILLIILSTSLVNAADDNKVWDYLDNQKFTESQKNKNLTMQWLFLLYFNAIWEWIPESYRDIELKFKNVSKWTLIYDALQKWVYLDLIKNRPIDLQLNKTAPQSFFAKLVKANFDLDMQHSSNSPIKLRYFLDIMYVLKNESEPQEPAWTPITWAYEIESVSNFPILNDVFKKIKTQHYDSSKFKDEELVQWAIKWMSDAAWDKYTTYFPPIEAKNFTESLNWEFEGIGANVDMEKPWMFIIVAPLKGSPAEKAWLKAWDRVTKVDNFEITEKVTLQEAVWKVKWPAGSVVTLSILRNWSPLEIKVTRAKISVPNIEYTVLPNWDNYIHINTFWEWVARAFSWIIGELAKKNSDHKTIIDLRNNPGWSLDEVNDMLEFFVPKWKSVVNIKYKNYSSDILALWDKWFTFLNKKVIILINKWSASASEIMAWTIKDYLWDNVKIIWEQSYGKGSVQSLDDYSDGSSFKYTIAKWFTWKTQTWIDWVWIKPDIEIVFDENQNKNWIDNQLEYAKSLGF</sequence>
<dbReference type="CDD" id="cd07560">
    <property type="entry name" value="Peptidase_S41_CPP"/>
    <property type="match status" value="1"/>
</dbReference>
<evidence type="ECO:0000256" key="5">
    <source>
        <dbReference type="SAM" id="SignalP"/>
    </source>
</evidence>
<organism evidence="7">
    <name type="scientific">uncultured bacterium</name>
    <name type="common">gcode 4</name>
    <dbReference type="NCBI Taxonomy" id="1234023"/>
    <lineage>
        <taxon>Bacteria</taxon>
        <taxon>environmental samples</taxon>
    </lineage>
</organism>
<reference evidence="7" key="1">
    <citation type="journal article" date="2012" name="Science">
        <title>Fermentation, hydrogen, and sulfur metabolism in multiple uncultivated bacterial phyla.</title>
        <authorList>
            <person name="Wrighton K.C."/>
            <person name="Thomas B.C."/>
            <person name="Sharon I."/>
            <person name="Miller C.S."/>
            <person name="Castelle C.J."/>
            <person name="VerBerkmoes N.C."/>
            <person name="Wilkins M.J."/>
            <person name="Hettich R.L."/>
            <person name="Lipton M.S."/>
            <person name="Williams K.H."/>
            <person name="Long P.E."/>
            <person name="Banfield J.F."/>
        </authorList>
    </citation>
    <scope>NUCLEOTIDE SEQUENCE [LARGE SCALE GENOMIC DNA]</scope>
</reference>
<dbReference type="CDD" id="cd06782">
    <property type="entry name" value="cpPDZ_CPP-like"/>
    <property type="match status" value="1"/>
</dbReference>
<dbReference type="Gene3D" id="3.30.750.44">
    <property type="match status" value="1"/>
</dbReference>
<dbReference type="PANTHER" id="PTHR32060:SF30">
    <property type="entry name" value="CARBOXY-TERMINAL PROCESSING PROTEASE CTPA"/>
    <property type="match status" value="1"/>
</dbReference>
<dbReference type="GO" id="GO:0030288">
    <property type="term" value="C:outer membrane-bounded periplasmic space"/>
    <property type="evidence" value="ECO:0007669"/>
    <property type="project" value="TreeGrafter"/>
</dbReference>
<dbReference type="Gene3D" id="3.90.226.10">
    <property type="entry name" value="2-enoyl-CoA Hydratase, Chain A, domain 1"/>
    <property type="match status" value="1"/>
</dbReference>
<feature type="chain" id="PRO_5017195407" evidence="5">
    <location>
        <begin position="24"/>
        <end position="524"/>
    </location>
</feature>
<dbReference type="EC" id="3.4.21.102" evidence="7"/>
<feature type="signal peptide" evidence="5">
    <location>
        <begin position="1"/>
        <end position="23"/>
    </location>
</feature>
<protein>
    <submittedName>
        <fullName evidence="7">CtpA</fullName>
        <ecNumber evidence="7">3.4.21.102</ecNumber>
    </submittedName>
</protein>
<gene>
    <name evidence="7" type="primary">ctpA</name>
    <name evidence="7" type="ORF">ACD_3C00092G0003</name>
</gene>
<evidence type="ECO:0000256" key="4">
    <source>
        <dbReference type="ARBA" id="ARBA00022825"/>
    </source>
</evidence>
<feature type="domain" description="Tail specific protease" evidence="6">
    <location>
        <begin position="308"/>
        <end position="502"/>
    </location>
</feature>
<dbReference type="InterPro" id="IPR005151">
    <property type="entry name" value="Tail-specific_protease"/>
</dbReference>
<dbReference type="AlphaFoldDB" id="K2GD57"/>
<keyword evidence="5" id="KW-0732">Signal</keyword>
<dbReference type="SMART" id="SM00245">
    <property type="entry name" value="TSPc"/>
    <property type="match status" value="1"/>
</dbReference>
<dbReference type="GO" id="GO:0004252">
    <property type="term" value="F:serine-type endopeptidase activity"/>
    <property type="evidence" value="ECO:0007669"/>
    <property type="project" value="UniProtKB-EC"/>
</dbReference>
<evidence type="ECO:0000313" key="7">
    <source>
        <dbReference type="EMBL" id="EKE28134.1"/>
    </source>
</evidence>
<dbReference type="Pfam" id="PF03572">
    <property type="entry name" value="Peptidase_S41"/>
    <property type="match status" value="1"/>
</dbReference>
<dbReference type="InterPro" id="IPR001478">
    <property type="entry name" value="PDZ"/>
</dbReference>
<comment type="caution">
    <text evidence="7">The sequence shown here is derived from an EMBL/GenBank/DDBJ whole genome shotgun (WGS) entry which is preliminary data.</text>
</comment>
<keyword evidence="2" id="KW-0645">Protease</keyword>
<dbReference type="InterPro" id="IPR036034">
    <property type="entry name" value="PDZ_sf"/>
</dbReference>
<evidence type="ECO:0000259" key="6">
    <source>
        <dbReference type="SMART" id="SM00245"/>
    </source>
</evidence>
<dbReference type="Pfam" id="PF13180">
    <property type="entry name" value="PDZ_2"/>
    <property type="match status" value="1"/>
</dbReference>
<dbReference type="PANTHER" id="PTHR32060">
    <property type="entry name" value="TAIL-SPECIFIC PROTEASE"/>
    <property type="match status" value="1"/>
</dbReference>
<comment type="similarity">
    <text evidence="1">Belongs to the peptidase S41A family.</text>
</comment>
<dbReference type="InterPro" id="IPR029045">
    <property type="entry name" value="ClpP/crotonase-like_dom_sf"/>
</dbReference>
<dbReference type="Gene3D" id="2.30.42.10">
    <property type="match status" value="1"/>
</dbReference>
<dbReference type="GO" id="GO:0007165">
    <property type="term" value="P:signal transduction"/>
    <property type="evidence" value="ECO:0007669"/>
    <property type="project" value="TreeGrafter"/>
</dbReference>
<dbReference type="GO" id="GO:0006508">
    <property type="term" value="P:proteolysis"/>
    <property type="evidence" value="ECO:0007669"/>
    <property type="project" value="UniProtKB-KW"/>
</dbReference>
<name>K2GD57_9BACT</name>
<proteinExistence type="inferred from homology"/>
<accession>K2GD57</accession>
<dbReference type="SUPFAM" id="SSF52096">
    <property type="entry name" value="ClpP/crotonase"/>
    <property type="match status" value="1"/>
</dbReference>
<evidence type="ECO:0000256" key="2">
    <source>
        <dbReference type="ARBA" id="ARBA00022670"/>
    </source>
</evidence>
<dbReference type="EMBL" id="AMFJ01000366">
    <property type="protein sequence ID" value="EKE28134.1"/>
    <property type="molecule type" value="Genomic_DNA"/>
</dbReference>
<keyword evidence="3 7" id="KW-0378">Hydrolase</keyword>